<proteinExistence type="predicted"/>
<evidence type="ECO:0000313" key="2">
    <source>
        <dbReference type="EMBL" id="KYO22775.1"/>
    </source>
</evidence>
<feature type="compositionally biased region" description="Basic and acidic residues" evidence="1">
    <location>
        <begin position="1"/>
        <end position="10"/>
    </location>
</feature>
<reference evidence="2 3" key="1">
    <citation type="journal article" date="2012" name="Genome Biol.">
        <title>Sequencing three crocodilian genomes to illuminate the evolution of archosaurs and amniotes.</title>
        <authorList>
            <person name="St John J.A."/>
            <person name="Braun E.L."/>
            <person name="Isberg S.R."/>
            <person name="Miles L.G."/>
            <person name="Chong A.Y."/>
            <person name="Gongora J."/>
            <person name="Dalzell P."/>
            <person name="Moran C."/>
            <person name="Bed'hom B."/>
            <person name="Abzhanov A."/>
            <person name="Burgess S.C."/>
            <person name="Cooksey A.M."/>
            <person name="Castoe T.A."/>
            <person name="Crawford N.G."/>
            <person name="Densmore L.D."/>
            <person name="Drew J.C."/>
            <person name="Edwards S.V."/>
            <person name="Faircloth B.C."/>
            <person name="Fujita M.K."/>
            <person name="Greenwold M.J."/>
            <person name="Hoffmann F.G."/>
            <person name="Howard J.M."/>
            <person name="Iguchi T."/>
            <person name="Janes D.E."/>
            <person name="Khan S.Y."/>
            <person name="Kohno S."/>
            <person name="de Koning A.J."/>
            <person name="Lance S.L."/>
            <person name="McCarthy F.M."/>
            <person name="McCormack J.E."/>
            <person name="Merchant M.E."/>
            <person name="Peterson D.G."/>
            <person name="Pollock D.D."/>
            <person name="Pourmand N."/>
            <person name="Raney B.J."/>
            <person name="Roessler K.A."/>
            <person name="Sanford J.R."/>
            <person name="Sawyer R.H."/>
            <person name="Schmidt C.J."/>
            <person name="Triplett E.W."/>
            <person name="Tuberville T.D."/>
            <person name="Venegas-Anaya M."/>
            <person name="Howard J.T."/>
            <person name="Jarvis E.D."/>
            <person name="Guillette L.J.Jr."/>
            <person name="Glenn T.C."/>
            <person name="Green R.E."/>
            <person name="Ray D.A."/>
        </authorList>
    </citation>
    <scope>NUCLEOTIDE SEQUENCE [LARGE SCALE GENOMIC DNA]</scope>
    <source>
        <strain evidence="2">KSC_2009_1</strain>
    </source>
</reference>
<comment type="caution">
    <text evidence="2">The sequence shown here is derived from an EMBL/GenBank/DDBJ whole genome shotgun (WGS) entry which is preliminary data.</text>
</comment>
<feature type="region of interest" description="Disordered" evidence="1">
    <location>
        <begin position="87"/>
        <end position="115"/>
    </location>
</feature>
<protein>
    <submittedName>
        <fullName evidence="2">Uncharacterized protein</fullName>
    </submittedName>
</protein>
<sequence length="115" mass="12083">MRHEEDRYHPPGDTGGQAGPSLSPQALEHRAEALETAPFAWLGSTGRCAEAGAEALGLRSGAARLLLRHLPAPAVFAFAAYGPGLRSTGISGSRAGRPLPDGETEHECKKDREAN</sequence>
<keyword evidence="3" id="KW-1185">Reference proteome</keyword>
<name>A0A151ME43_ALLMI</name>
<evidence type="ECO:0000313" key="3">
    <source>
        <dbReference type="Proteomes" id="UP000050525"/>
    </source>
</evidence>
<evidence type="ECO:0000256" key="1">
    <source>
        <dbReference type="SAM" id="MobiDB-lite"/>
    </source>
</evidence>
<feature type="compositionally biased region" description="Basic and acidic residues" evidence="1">
    <location>
        <begin position="103"/>
        <end position="115"/>
    </location>
</feature>
<dbReference type="AlphaFoldDB" id="A0A151ME43"/>
<feature type="region of interest" description="Disordered" evidence="1">
    <location>
        <begin position="1"/>
        <end position="25"/>
    </location>
</feature>
<gene>
    <name evidence="2" type="ORF">Y1Q_0003264</name>
</gene>
<organism evidence="2 3">
    <name type="scientific">Alligator mississippiensis</name>
    <name type="common">American alligator</name>
    <dbReference type="NCBI Taxonomy" id="8496"/>
    <lineage>
        <taxon>Eukaryota</taxon>
        <taxon>Metazoa</taxon>
        <taxon>Chordata</taxon>
        <taxon>Craniata</taxon>
        <taxon>Vertebrata</taxon>
        <taxon>Euteleostomi</taxon>
        <taxon>Archelosauria</taxon>
        <taxon>Archosauria</taxon>
        <taxon>Crocodylia</taxon>
        <taxon>Alligatoridae</taxon>
        <taxon>Alligatorinae</taxon>
        <taxon>Alligator</taxon>
    </lineage>
</organism>
<accession>A0A151ME43</accession>
<dbReference type="EMBL" id="AKHW03006231">
    <property type="protein sequence ID" value="KYO22775.1"/>
    <property type="molecule type" value="Genomic_DNA"/>
</dbReference>
<dbReference type="Proteomes" id="UP000050525">
    <property type="component" value="Unassembled WGS sequence"/>
</dbReference>